<feature type="domain" description="R3H" evidence="10">
    <location>
        <begin position="379"/>
        <end position="444"/>
    </location>
</feature>
<dbReference type="Proteomes" id="UP000094444">
    <property type="component" value="Unassembled WGS sequence"/>
</dbReference>
<evidence type="ECO:0000256" key="3">
    <source>
        <dbReference type="ARBA" id="ARBA00022553"/>
    </source>
</evidence>
<evidence type="ECO:0000313" key="12">
    <source>
        <dbReference type="Proteomes" id="UP000094444"/>
    </source>
</evidence>
<name>A0A2P5I136_DIAHE</name>
<accession>A0A2P5I136</accession>
<evidence type="ECO:0000259" key="10">
    <source>
        <dbReference type="PROSITE" id="PS51061"/>
    </source>
</evidence>
<keyword evidence="3" id="KW-0597">Phosphoprotein</keyword>
<dbReference type="GO" id="GO:0005737">
    <property type="term" value="C:cytoplasm"/>
    <property type="evidence" value="ECO:0007669"/>
    <property type="project" value="UniProtKB-SubCell"/>
</dbReference>
<feature type="compositionally biased region" description="Basic and acidic residues" evidence="8">
    <location>
        <begin position="305"/>
        <end position="326"/>
    </location>
</feature>
<keyword evidence="12" id="KW-1185">Reference proteome</keyword>
<feature type="region of interest" description="Disordered" evidence="8">
    <location>
        <begin position="528"/>
        <end position="589"/>
    </location>
</feature>
<dbReference type="PROSITE" id="PS51061">
    <property type="entry name" value="R3H"/>
    <property type="match status" value="1"/>
</dbReference>
<protein>
    <submittedName>
        <fullName evidence="11">R3H domain-containing protein</fullName>
    </submittedName>
</protein>
<feature type="compositionally biased region" description="Polar residues" evidence="8">
    <location>
        <begin position="666"/>
        <end position="685"/>
    </location>
</feature>
<feature type="domain" description="RRM" evidence="9">
    <location>
        <begin position="223"/>
        <end position="301"/>
    </location>
</feature>
<dbReference type="InterPro" id="IPR012677">
    <property type="entry name" value="Nucleotide-bd_a/b_plait_sf"/>
</dbReference>
<comment type="subcellular location">
    <subcellularLocation>
        <location evidence="1">Cytoplasm</location>
    </subcellularLocation>
</comment>
<feature type="region of interest" description="Disordered" evidence="8">
    <location>
        <begin position="610"/>
        <end position="685"/>
    </location>
</feature>
<dbReference type="FunFam" id="3.30.70.330:FF:000183">
    <property type="entry name" value="R3H domain containing protein"/>
    <property type="match status" value="1"/>
</dbReference>
<organism evidence="11 12">
    <name type="scientific">Diaporthe helianthi</name>
    <dbReference type="NCBI Taxonomy" id="158607"/>
    <lineage>
        <taxon>Eukaryota</taxon>
        <taxon>Fungi</taxon>
        <taxon>Dikarya</taxon>
        <taxon>Ascomycota</taxon>
        <taxon>Pezizomycotina</taxon>
        <taxon>Sordariomycetes</taxon>
        <taxon>Sordariomycetidae</taxon>
        <taxon>Diaporthales</taxon>
        <taxon>Diaporthaceae</taxon>
        <taxon>Diaporthe</taxon>
    </lineage>
</organism>
<feature type="compositionally biased region" description="Polar residues" evidence="8">
    <location>
        <begin position="26"/>
        <end position="39"/>
    </location>
</feature>
<evidence type="ECO:0000256" key="5">
    <source>
        <dbReference type="ARBA" id="ARBA00055199"/>
    </source>
</evidence>
<evidence type="ECO:0000256" key="7">
    <source>
        <dbReference type="PROSITE-ProRule" id="PRU00176"/>
    </source>
</evidence>
<dbReference type="Gene3D" id="3.30.70.330">
    <property type="match status" value="1"/>
</dbReference>
<dbReference type="SUPFAM" id="SSF54928">
    <property type="entry name" value="RNA-binding domain, RBD"/>
    <property type="match status" value="1"/>
</dbReference>
<evidence type="ECO:0000256" key="6">
    <source>
        <dbReference type="ARBA" id="ARBA00062407"/>
    </source>
</evidence>
<gene>
    <name evidence="11" type="ORF">DHEL01_v205377</name>
</gene>
<sequence>MSIMAHPQQPDAFAAYGSYNGGMGNRSPNSTRNGYSTLPSGMGANRQPSQRQQQQQQQQHQMDAASQQGNPMFPLMDRYGILDSITRPPTVSGMPGEYMAGNQSAWNYNGAGSSATVNGAIPDVRSRSVNRRPGIPDVSSGRSPLSLLRYPADPHPQQYWMQQPDPTGHPGIGLQAAGQPVYSPQGVPYGQVMNGMDQLRSQPHMFSEGRQSHHDKKDDLIPTAIVIKNIPFNVRKEVLQAIMMEMNLPQPYAFNYHFDNGVFRGLAFANFSSADETRQVIERMNQLDVQGRKLRVEYKKMLPEHERERIEREKRQKRGQLEEQHRPMPALQHQASLQSLHSRDNEAPASRSSPSRKSAAPSTQRPGSSHPAGDYDLNDPATLNNYIKMRSYREDANNNDYLVFDASTSPEERRVIHILAHNMGLHHGSYGTGESRCAVVWKENMGPPDLAVNSSHTPVPAVDQLQYPANSKSLARAATIDFGEQRTSSTNGYGTVGRHGNPALEVPDSSPDGLNNIANLRTIRSMAELGRPGQNLQARTPSPRESGYPTASLRLNEHGLSSRPDLSSGYPGLAATPTTPGGSLNHRASDLSLSGVTSNLSSLSVAEGPYESSRLRENPGAIGSQRPSVNGLSARNAPERQPRVPEPGYENAGFNGRRVNGHAQRGSDSSENFHGSGASSSLYSH</sequence>
<dbReference type="OrthoDB" id="434258at2759"/>
<dbReference type="PROSITE" id="PS50102">
    <property type="entry name" value="RRM"/>
    <property type="match status" value="1"/>
</dbReference>
<keyword evidence="4 7" id="KW-0694">RNA-binding</keyword>
<comment type="subunit">
    <text evidence="6">Interacts with csx1.</text>
</comment>
<dbReference type="InterPro" id="IPR035979">
    <property type="entry name" value="RBD_domain_sf"/>
</dbReference>
<feature type="region of interest" description="Disordered" evidence="8">
    <location>
        <begin position="305"/>
        <end position="379"/>
    </location>
</feature>
<dbReference type="InterPro" id="IPR001374">
    <property type="entry name" value="R3H_dom"/>
</dbReference>
<feature type="compositionally biased region" description="Low complexity" evidence="8">
    <location>
        <begin position="347"/>
        <end position="362"/>
    </location>
</feature>
<dbReference type="GO" id="GO:0003723">
    <property type="term" value="F:RNA binding"/>
    <property type="evidence" value="ECO:0007669"/>
    <property type="project" value="UniProtKB-UniRule"/>
</dbReference>
<evidence type="ECO:0000256" key="8">
    <source>
        <dbReference type="SAM" id="MobiDB-lite"/>
    </source>
</evidence>
<dbReference type="InterPro" id="IPR036867">
    <property type="entry name" value="R3H_dom_sf"/>
</dbReference>
<keyword evidence="2" id="KW-0963">Cytoplasm</keyword>
<dbReference type="AlphaFoldDB" id="A0A2P5I136"/>
<evidence type="ECO:0000256" key="2">
    <source>
        <dbReference type="ARBA" id="ARBA00022490"/>
    </source>
</evidence>
<dbReference type="Pfam" id="PF01424">
    <property type="entry name" value="R3H"/>
    <property type="match status" value="1"/>
</dbReference>
<dbReference type="EMBL" id="MAVT02000392">
    <property type="protein sequence ID" value="POS76228.1"/>
    <property type="molecule type" value="Genomic_DNA"/>
</dbReference>
<evidence type="ECO:0000313" key="11">
    <source>
        <dbReference type="EMBL" id="POS76228.1"/>
    </source>
</evidence>
<proteinExistence type="predicted"/>
<reference evidence="11" key="1">
    <citation type="submission" date="2017-09" db="EMBL/GenBank/DDBJ databases">
        <title>Polyketide synthases of a Diaporthe helianthi virulent isolate.</title>
        <authorList>
            <person name="Baroncelli R."/>
        </authorList>
    </citation>
    <scope>NUCLEOTIDE SEQUENCE [LARGE SCALE GENOMIC DNA]</scope>
    <source>
        <strain evidence="11">7/96</strain>
    </source>
</reference>
<dbReference type="InterPro" id="IPR000504">
    <property type="entry name" value="RRM_dom"/>
</dbReference>
<feature type="region of interest" description="Disordered" evidence="8">
    <location>
        <begin position="485"/>
        <end position="513"/>
    </location>
</feature>
<evidence type="ECO:0000259" key="9">
    <source>
        <dbReference type="PROSITE" id="PS50102"/>
    </source>
</evidence>
<dbReference type="CDD" id="cd12253">
    <property type="entry name" value="RRM_PIN4_like"/>
    <property type="match status" value="1"/>
</dbReference>
<dbReference type="SMART" id="SM00360">
    <property type="entry name" value="RRM"/>
    <property type="match status" value="1"/>
</dbReference>
<evidence type="ECO:0000256" key="4">
    <source>
        <dbReference type="ARBA" id="ARBA00022884"/>
    </source>
</evidence>
<feature type="compositionally biased region" description="Low complexity" evidence="8">
    <location>
        <begin position="46"/>
        <end position="68"/>
    </location>
</feature>
<feature type="region of interest" description="Disordered" evidence="8">
    <location>
        <begin position="1"/>
        <end position="74"/>
    </location>
</feature>
<dbReference type="InterPro" id="IPR034186">
    <property type="entry name" value="PIN4-like_RRM"/>
</dbReference>
<dbReference type="SUPFAM" id="SSF82708">
    <property type="entry name" value="R3H domain"/>
    <property type="match status" value="1"/>
</dbReference>
<dbReference type="InParanoid" id="A0A2P5I136"/>
<evidence type="ECO:0000256" key="1">
    <source>
        <dbReference type="ARBA" id="ARBA00004496"/>
    </source>
</evidence>
<feature type="region of interest" description="Disordered" evidence="8">
    <location>
        <begin position="126"/>
        <end position="145"/>
    </location>
</feature>
<comment type="function">
    <text evidence="5">Regulates global gene expression after oxidative stress. Interacts and stabilizes mRNAs and may regulate their transition between different cytoplasmic components after oxidative stress.</text>
</comment>
<dbReference type="STRING" id="158607.A0A2P5I136"/>
<dbReference type="GO" id="GO:0071014">
    <property type="term" value="C:post-mRNA release spliceosomal complex"/>
    <property type="evidence" value="ECO:0007669"/>
    <property type="project" value="UniProtKB-ARBA"/>
</dbReference>
<dbReference type="Gene3D" id="3.30.1370.50">
    <property type="entry name" value="R3H-like domain"/>
    <property type="match status" value="1"/>
</dbReference>
<comment type="caution">
    <text evidence="11">The sequence shown here is derived from an EMBL/GenBank/DDBJ whole genome shotgun (WGS) entry which is preliminary data.</text>
</comment>